<accession>A0A841I3V8</accession>
<dbReference type="InterPro" id="IPR020476">
    <property type="entry name" value="Nudix_hydrolase"/>
</dbReference>
<evidence type="ECO:0000313" key="6">
    <source>
        <dbReference type="EMBL" id="MBB6098692.1"/>
    </source>
</evidence>
<dbReference type="InterPro" id="IPR000086">
    <property type="entry name" value="NUDIX_hydrolase_dom"/>
</dbReference>
<protein>
    <submittedName>
        <fullName evidence="6">ADP-ribose pyrophosphatase YjhB (NUDIX family)</fullName>
    </submittedName>
</protein>
<dbReference type="InterPro" id="IPR015797">
    <property type="entry name" value="NUDIX_hydrolase-like_dom_sf"/>
</dbReference>
<feature type="domain" description="Nudix hydrolase" evidence="5">
    <location>
        <begin position="1"/>
        <end position="132"/>
    </location>
</feature>
<dbReference type="Proteomes" id="UP000569951">
    <property type="component" value="Unassembled WGS sequence"/>
</dbReference>
<dbReference type="PROSITE" id="PS00893">
    <property type="entry name" value="NUDIX_BOX"/>
    <property type="match status" value="1"/>
</dbReference>
<evidence type="ECO:0000256" key="2">
    <source>
        <dbReference type="ARBA" id="ARBA00022801"/>
    </source>
</evidence>
<dbReference type="PROSITE" id="PS51462">
    <property type="entry name" value="NUDIX"/>
    <property type="match status" value="1"/>
</dbReference>
<evidence type="ECO:0000313" key="7">
    <source>
        <dbReference type="Proteomes" id="UP000569951"/>
    </source>
</evidence>
<keyword evidence="7" id="KW-1185">Reference proteome</keyword>
<dbReference type="EMBL" id="JACHHG010000007">
    <property type="protein sequence ID" value="MBB6098692.1"/>
    <property type="molecule type" value="Genomic_DNA"/>
</dbReference>
<proteinExistence type="inferred from homology"/>
<evidence type="ECO:0000256" key="3">
    <source>
        <dbReference type="ARBA" id="ARBA00022842"/>
    </source>
</evidence>
<comment type="caution">
    <text evidence="6">The sequence shown here is derived from an EMBL/GenBank/DDBJ whole genome shotgun (WGS) entry which is preliminary data.</text>
</comment>
<dbReference type="GO" id="GO:0016787">
    <property type="term" value="F:hydrolase activity"/>
    <property type="evidence" value="ECO:0007669"/>
    <property type="project" value="UniProtKB-KW"/>
</dbReference>
<comment type="cofactor">
    <cofactor evidence="1">
        <name>Mg(2+)</name>
        <dbReference type="ChEBI" id="CHEBI:18420"/>
    </cofactor>
</comment>
<comment type="similarity">
    <text evidence="4">Belongs to the Nudix hydrolase family.</text>
</comment>
<sequence>MNVPLTTVGALVRGPSGRFLIVRTTKWRGSWGVPGGKVEYLETLEAALTREFLEETGLPLTGVRFALLQEAVNSPEFHKEAHFVLVNYFAETDRETLIPNEEIAEYAWVSLEEALTYPLNSFTVALVRRAQEAA</sequence>
<evidence type="ECO:0000256" key="1">
    <source>
        <dbReference type="ARBA" id="ARBA00001946"/>
    </source>
</evidence>
<dbReference type="CDD" id="cd18874">
    <property type="entry name" value="NUDIX_Hydrolase"/>
    <property type="match status" value="1"/>
</dbReference>
<keyword evidence="2 4" id="KW-0378">Hydrolase</keyword>
<dbReference type="Gene3D" id="3.90.79.10">
    <property type="entry name" value="Nucleoside Triphosphate Pyrophosphohydrolase"/>
    <property type="match status" value="1"/>
</dbReference>
<dbReference type="RefSeq" id="WP_183987364.1">
    <property type="nucleotide sequence ID" value="NZ_JACHHG010000007.1"/>
</dbReference>
<dbReference type="AlphaFoldDB" id="A0A841I3V8"/>
<reference evidence="6 7" key="1">
    <citation type="submission" date="2020-08" db="EMBL/GenBank/DDBJ databases">
        <title>Genomic Encyclopedia of Type Strains, Phase IV (KMG-IV): sequencing the most valuable type-strain genomes for metagenomic binning, comparative biology and taxonomic classification.</title>
        <authorList>
            <person name="Goeker M."/>
        </authorList>
    </citation>
    <scope>NUCLEOTIDE SEQUENCE [LARGE SCALE GENOMIC DNA]</scope>
    <source>
        <strain evidence="6 7">DSM 21458</strain>
    </source>
</reference>
<dbReference type="PANTHER" id="PTHR43046">
    <property type="entry name" value="GDP-MANNOSE MANNOSYL HYDROLASE"/>
    <property type="match status" value="1"/>
</dbReference>
<dbReference type="InterPro" id="IPR020084">
    <property type="entry name" value="NUDIX_hydrolase_CS"/>
</dbReference>
<dbReference type="PRINTS" id="PR00502">
    <property type="entry name" value="NUDIXFAMILY"/>
</dbReference>
<dbReference type="Pfam" id="PF00293">
    <property type="entry name" value="NUDIX"/>
    <property type="match status" value="1"/>
</dbReference>
<gene>
    <name evidence="6" type="ORF">HNR42_002127</name>
</gene>
<organism evidence="6 7">
    <name type="scientific">Deinobacterium chartae</name>
    <dbReference type="NCBI Taxonomy" id="521158"/>
    <lineage>
        <taxon>Bacteria</taxon>
        <taxon>Thermotogati</taxon>
        <taxon>Deinococcota</taxon>
        <taxon>Deinococci</taxon>
        <taxon>Deinococcales</taxon>
        <taxon>Deinococcaceae</taxon>
        <taxon>Deinobacterium</taxon>
    </lineage>
</organism>
<dbReference type="SUPFAM" id="SSF55811">
    <property type="entry name" value="Nudix"/>
    <property type="match status" value="1"/>
</dbReference>
<dbReference type="PANTHER" id="PTHR43046:SF12">
    <property type="entry name" value="GDP-MANNOSE MANNOSYL HYDROLASE"/>
    <property type="match status" value="1"/>
</dbReference>
<evidence type="ECO:0000259" key="5">
    <source>
        <dbReference type="PROSITE" id="PS51462"/>
    </source>
</evidence>
<name>A0A841I3V8_9DEIO</name>
<keyword evidence="3" id="KW-0460">Magnesium</keyword>
<evidence type="ECO:0000256" key="4">
    <source>
        <dbReference type="RuleBase" id="RU003476"/>
    </source>
</evidence>